<evidence type="ECO:0000313" key="1">
    <source>
        <dbReference type="EMBL" id="OGN22737.1"/>
    </source>
</evidence>
<organism evidence="1 2">
    <name type="scientific">Candidatus Yanofskybacteria bacterium RIFCSPLOWO2_01_FULL_42_49</name>
    <dbReference type="NCBI Taxonomy" id="1802694"/>
    <lineage>
        <taxon>Bacteria</taxon>
        <taxon>Candidatus Yanofskyibacteriota</taxon>
    </lineage>
</organism>
<comment type="caution">
    <text evidence="1">The sequence shown here is derived from an EMBL/GenBank/DDBJ whole genome shotgun (WGS) entry which is preliminary data.</text>
</comment>
<dbReference type="STRING" id="1802694.A2918_01300"/>
<evidence type="ECO:0000313" key="2">
    <source>
        <dbReference type="Proteomes" id="UP000178227"/>
    </source>
</evidence>
<accession>A0A1F8GBI6</accession>
<dbReference type="Proteomes" id="UP000178227">
    <property type="component" value="Unassembled WGS sequence"/>
</dbReference>
<sequence>MYQQVIEALIQAREVPASTIANPYTPTQWDLTVLRIEETIISQPLQKGGLRRHLSELSDEDFLAKLPINLRHELEHLIDGYSSEHWGMRDAILGAARNYGEVKKAEDEPRRSDLLRAAVIDHLRAMGYQEHMARKILAATSSRLVIDAVLWMRAAFQQELVAHPKSSLRGTGTWHDIRRGLKTALGCMLLGIVEEGRKDHLSHKRIRDAFKARGHRLPKVDMNNRETVLGFLEAAQLSLMNMPWHLVK</sequence>
<dbReference type="EMBL" id="MGKI01000009">
    <property type="protein sequence ID" value="OGN22737.1"/>
    <property type="molecule type" value="Genomic_DNA"/>
</dbReference>
<protein>
    <submittedName>
        <fullName evidence="1">Uncharacterized protein</fullName>
    </submittedName>
</protein>
<gene>
    <name evidence="1" type="ORF">A2918_01300</name>
</gene>
<name>A0A1F8GBI6_9BACT</name>
<proteinExistence type="predicted"/>
<dbReference type="AlphaFoldDB" id="A0A1F8GBI6"/>
<reference evidence="1 2" key="1">
    <citation type="journal article" date="2016" name="Nat. Commun.">
        <title>Thousands of microbial genomes shed light on interconnected biogeochemical processes in an aquifer system.</title>
        <authorList>
            <person name="Anantharaman K."/>
            <person name="Brown C.T."/>
            <person name="Hug L.A."/>
            <person name="Sharon I."/>
            <person name="Castelle C.J."/>
            <person name="Probst A.J."/>
            <person name="Thomas B.C."/>
            <person name="Singh A."/>
            <person name="Wilkins M.J."/>
            <person name="Karaoz U."/>
            <person name="Brodie E.L."/>
            <person name="Williams K.H."/>
            <person name="Hubbard S.S."/>
            <person name="Banfield J.F."/>
        </authorList>
    </citation>
    <scope>NUCLEOTIDE SEQUENCE [LARGE SCALE GENOMIC DNA]</scope>
</reference>